<evidence type="ECO:0000256" key="3">
    <source>
        <dbReference type="ARBA" id="ARBA00023163"/>
    </source>
</evidence>
<dbReference type="Pfam" id="PF12833">
    <property type="entry name" value="HTH_18"/>
    <property type="match status" value="1"/>
</dbReference>
<dbReference type="PANTHER" id="PTHR43280:SF28">
    <property type="entry name" value="HTH-TYPE TRANSCRIPTIONAL ACTIVATOR RHAS"/>
    <property type="match status" value="1"/>
</dbReference>
<accession>A0A397RWK2</accession>
<keyword evidence="1" id="KW-0805">Transcription regulation</keyword>
<dbReference type="InterPro" id="IPR018060">
    <property type="entry name" value="HTH_AraC"/>
</dbReference>
<evidence type="ECO:0000313" key="5">
    <source>
        <dbReference type="EMBL" id="RIA78128.1"/>
    </source>
</evidence>
<keyword evidence="3" id="KW-0804">Transcription</keyword>
<gene>
    <name evidence="5" type="ORF">EI71_00440</name>
</gene>
<reference evidence="5 6" key="1">
    <citation type="submission" date="2018-08" db="EMBL/GenBank/DDBJ databases">
        <title>Genomic Encyclopedia of Archaeal and Bacterial Type Strains, Phase II (KMG-II): from individual species to whole genera.</title>
        <authorList>
            <person name="Goeker M."/>
        </authorList>
    </citation>
    <scope>NUCLEOTIDE SEQUENCE [LARGE SCALE GENOMIC DNA]</scope>
    <source>
        <strain evidence="5 6">ATCC 27112</strain>
    </source>
</reference>
<evidence type="ECO:0000313" key="6">
    <source>
        <dbReference type="Proteomes" id="UP000266506"/>
    </source>
</evidence>
<organism evidence="5 6">
    <name type="scientific">Anaeroplasma bactoclasticum</name>
    <dbReference type="NCBI Taxonomy" id="2088"/>
    <lineage>
        <taxon>Bacteria</taxon>
        <taxon>Bacillati</taxon>
        <taxon>Mycoplasmatota</taxon>
        <taxon>Mollicutes</taxon>
        <taxon>Anaeroplasmatales</taxon>
        <taxon>Anaeroplasmataceae</taxon>
        <taxon>Anaeroplasma</taxon>
    </lineage>
</organism>
<dbReference type="GO" id="GO:0003700">
    <property type="term" value="F:DNA-binding transcription factor activity"/>
    <property type="evidence" value="ECO:0007669"/>
    <property type="project" value="InterPro"/>
</dbReference>
<dbReference type="EMBL" id="QXEV01000003">
    <property type="protein sequence ID" value="RIA78128.1"/>
    <property type="molecule type" value="Genomic_DNA"/>
</dbReference>
<keyword evidence="2 5" id="KW-0238">DNA-binding</keyword>
<name>A0A397RWK2_9MOLU</name>
<dbReference type="Proteomes" id="UP000266506">
    <property type="component" value="Unassembled WGS sequence"/>
</dbReference>
<sequence>MGVLQAHGASISQIKNYNSISTIRDFSIAEYYYEEGHETIDAFSHSHTEYEFIIPIDTVALLVYEKANYIGEVGYIYPVNPLVTHGIVFPLDKSSVIDITVDKDYLDDLKKRLGYEDKYFYTRFNMPPTILEVIKDFQKELAKPQYNIFKAENLAKLITSTLICSGLSIGVDNRRPEKKYRKNIKNMILYMYNHYMEPDLDISNLAAMSDYSLAYFTKAFKAYMNDTPIVHLNKLRISEAKALLLRGEKSFTEIYRQVGYKNLSSFTEAFKRITGYTPTKYKQKYINN</sequence>
<comment type="caution">
    <text evidence="5">The sequence shown here is derived from an EMBL/GenBank/DDBJ whole genome shotgun (WGS) entry which is preliminary data.</text>
</comment>
<dbReference type="SMART" id="SM00342">
    <property type="entry name" value="HTH_ARAC"/>
    <property type="match status" value="1"/>
</dbReference>
<dbReference type="PANTHER" id="PTHR43280">
    <property type="entry name" value="ARAC-FAMILY TRANSCRIPTIONAL REGULATOR"/>
    <property type="match status" value="1"/>
</dbReference>
<proteinExistence type="predicted"/>
<feature type="domain" description="HTH araC/xylS-type" evidence="4">
    <location>
        <begin position="185"/>
        <end position="284"/>
    </location>
</feature>
<dbReference type="OrthoDB" id="9816011at2"/>
<keyword evidence="6" id="KW-1185">Reference proteome</keyword>
<dbReference type="Gene3D" id="1.10.10.60">
    <property type="entry name" value="Homeodomain-like"/>
    <property type="match status" value="2"/>
</dbReference>
<evidence type="ECO:0000259" key="4">
    <source>
        <dbReference type="PROSITE" id="PS01124"/>
    </source>
</evidence>
<protein>
    <submittedName>
        <fullName evidence="5">AraC-like DNA-binding protein</fullName>
    </submittedName>
</protein>
<dbReference type="InterPro" id="IPR009057">
    <property type="entry name" value="Homeodomain-like_sf"/>
</dbReference>
<evidence type="ECO:0000256" key="1">
    <source>
        <dbReference type="ARBA" id="ARBA00023015"/>
    </source>
</evidence>
<dbReference type="PROSITE" id="PS01124">
    <property type="entry name" value="HTH_ARAC_FAMILY_2"/>
    <property type="match status" value="1"/>
</dbReference>
<evidence type="ECO:0000256" key="2">
    <source>
        <dbReference type="ARBA" id="ARBA00023125"/>
    </source>
</evidence>
<dbReference type="SUPFAM" id="SSF46689">
    <property type="entry name" value="Homeodomain-like"/>
    <property type="match status" value="2"/>
</dbReference>
<dbReference type="AlphaFoldDB" id="A0A397RWK2"/>
<dbReference type="GO" id="GO:0043565">
    <property type="term" value="F:sequence-specific DNA binding"/>
    <property type="evidence" value="ECO:0007669"/>
    <property type="project" value="InterPro"/>
</dbReference>
<dbReference type="RefSeq" id="WP_119015607.1">
    <property type="nucleotide sequence ID" value="NZ_QXEV01000003.1"/>
</dbReference>
<dbReference type="InParanoid" id="A0A397RWK2"/>